<dbReference type="AlphaFoldDB" id="A0A0D2ACS3"/>
<evidence type="ECO:0000256" key="4">
    <source>
        <dbReference type="ARBA" id="ARBA00023136"/>
    </source>
</evidence>
<sequence length="345" mass="35805">MAKSDADNAASNSSRPIFFYSSEKDLCAARDFAFSAPNNTELGDLCVYIDEAPVRGLWACPAGEDQCWTIAKPCLGSGSKQASSDQIQCTASNSTWCCNRLWEMCSSNGSQTEICLAARFDNPLANVDASVASQIAKDAIASSQTGVMLTVPTAVTEKVSTVDMVVPGINIIPASESASFTLTSAFASGAATTTSASSTTTALLNSMNNMPASKLSAGAIAGIVVAALGLIILACIVAFLVRRRRKQRATVVQRESPSESNDGLLAPSSEAAPSPQPPMAAVTPPAAAAAAAPQAISPPATPKIRTSHSVRSGPVQDMGIPLENESLLEPSPLQTLMIHGRYPNR</sequence>
<dbReference type="GeneID" id="27312545"/>
<evidence type="ECO:0008006" key="9">
    <source>
        <dbReference type="Google" id="ProtNLM"/>
    </source>
</evidence>
<accession>A0A0D2ACS3</accession>
<organism evidence="7 8">
    <name type="scientific">Verruconis gallopava</name>
    <dbReference type="NCBI Taxonomy" id="253628"/>
    <lineage>
        <taxon>Eukaryota</taxon>
        <taxon>Fungi</taxon>
        <taxon>Dikarya</taxon>
        <taxon>Ascomycota</taxon>
        <taxon>Pezizomycotina</taxon>
        <taxon>Dothideomycetes</taxon>
        <taxon>Pleosporomycetidae</taxon>
        <taxon>Venturiales</taxon>
        <taxon>Sympoventuriaceae</taxon>
        <taxon>Verruconis</taxon>
    </lineage>
</organism>
<dbReference type="InterPro" id="IPR051694">
    <property type="entry name" value="Immunoregulatory_rcpt-like"/>
</dbReference>
<evidence type="ECO:0000256" key="3">
    <source>
        <dbReference type="ARBA" id="ARBA00022989"/>
    </source>
</evidence>
<keyword evidence="3 6" id="KW-1133">Transmembrane helix</keyword>
<comment type="subcellular location">
    <subcellularLocation>
        <location evidence="1">Membrane</location>
        <topology evidence="1">Single-pass membrane protein</topology>
    </subcellularLocation>
</comment>
<evidence type="ECO:0000313" key="8">
    <source>
        <dbReference type="Proteomes" id="UP000053259"/>
    </source>
</evidence>
<gene>
    <name evidence="7" type="ORF">PV09_04572</name>
</gene>
<dbReference type="EMBL" id="KN847541">
    <property type="protein sequence ID" value="KIW04270.1"/>
    <property type="molecule type" value="Genomic_DNA"/>
</dbReference>
<evidence type="ECO:0000256" key="2">
    <source>
        <dbReference type="ARBA" id="ARBA00022692"/>
    </source>
</evidence>
<dbReference type="VEuPathDB" id="FungiDB:PV09_04572"/>
<dbReference type="OrthoDB" id="3945612at2759"/>
<protein>
    <recommendedName>
        <fullName evidence="9">Mid2 domain-containing protein</fullName>
    </recommendedName>
</protein>
<dbReference type="GO" id="GO:0016020">
    <property type="term" value="C:membrane"/>
    <property type="evidence" value="ECO:0007669"/>
    <property type="project" value="UniProtKB-SubCell"/>
</dbReference>
<proteinExistence type="predicted"/>
<dbReference type="PANTHER" id="PTHR15549">
    <property type="entry name" value="PAIRED IMMUNOGLOBULIN-LIKE TYPE 2 RECEPTOR"/>
    <property type="match status" value="1"/>
</dbReference>
<reference evidence="7 8" key="1">
    <citation type="submission" date="2015-01" db="EMBL/GenBank/DDBJ databases">
        <title>The Genome Sequence of Ochroconis gallopava CBS43764.</title>
        <authorList>
            <consortium name="The Broad Institute Genomics Platform"/>
            <person name="Cuomo C."/>
            <person name="de Hoog S."/>
            <person name="Gorbushina A."/>
            <person name="Stielow B."/>
            <person name="Teixiera M."/>
            <person name="Abouelleil A."/>
            <person name="Chapman S.B."/>
            <person name="Priest M."/>
            <person name="Young S.K."/>
            <person name="Wortman J."/>
            <person name="Nusbaum C."/>
            <person name="Birren B."/>
        </authorList>
    </citation>
    <scope>NUCLEOTIDE SEQUENCE [LARGE SCALE GENOMIC DNA]</scope>
    <source>
        <strain evidence="7 8">CBS 43764</strain>
    </source>
</reference>
<evidence type="ECO:0000256" key="5">
    <source>
        <dbReference type="SAM" id="MobiDB-lite"/>
    </source>
</evidence>
<evidence type="ECO:0000313" key="7">
    <source>
        <dbReference type="EMBL" id="KIW04270.1"/>
    </source>
</evidence>
<feature type="region of interest" description="Disordered" evidence="5">
    <location>
        <begin position="249"/>
        <end position="318"/>
    </location>
</feature>
<feature type="compositionally biased region" description="Low complexity" evidence="5">
    <location>
        <begin position="266"/>
        <end position="298"/>
    </location>
</feature>
<dbReference type="GO" id="GO:0071944">
    <property type="term" value="C:cell periphery"/>
    <property type="evidence" value="ECO:0007669"/>
    <property type="project" value="UniProtKB-ARBA"/>
</dbReference>
<evidence type="ECO:0000256" key="1">
    <source>
        <dbReference type="ARBA" id="ARBA00004167"/>
    </source>
</evidence>
<dbReference type="STRING" id="253628.A0A0D2ACS3"/>
<dbReference type="RefSeq" id="XP_016214139.1">
    <property type="nucleotide sequence ID" value="XM_016357937.1"/>
</dbReference>
<dbReference type="HOGENOM" id="CLU_804609_0_0_1"/>
<name>A0A0D2ACS3_9PEZI</name>
<dbReference type="InParanoid" id="A0A0D2ACS3"/>
<keyword evidence="4 6" id="KW-0472">Membrane</keyword>
<dbReference type="Proteomes" id="UP000053259">
    <property type="component" value="Unassembled WGS sequence"/>
</dbReference>
<keyword evidence="2 6" id="KW-0812">Transmembrane</keyword>
<dbReference type="CDD" id="cd12087">
    <property type="entry name" value="TM_EGFR-like"/>
    <property type="match status" value="1"/>
</dbReference>
<evidence type="ECO:0000256" key="6">
    <source>
        <dbReference type="SAM" id="Phobius"/>
    </source>
</evidence>
<feature type="transmembrane region" description="Helical" evidence="6">
    <location>
        <begin position="215"/>
        <end position="241"/>
    </location>
</feature>
<keyword evidence="8" id="KW-1185">Reference proteome</keyword>